<dbReference type="Gramene" id="PVH64257">
    <property type="protein sequence ID" value="PVH64257"/>
    <property type="gene ID" value="PAHAL_2G223500"/>
</dbReference>
<dbReference type="Proteomes" id="UP000243499">
    <property type="component" value="Chromosome 2"/>
</dbReference>
<gene>
    <name evidence="2" type="ORF">PAHAL_2G223500</name>
</gene>
<feature type="signal peptide" evidence="1">
    <location>
        <begin position="1"/>
        <end position="23"/>
    </location>
</feature>
<reference evidence="2" key="1">
    <citation type="submission" date="2018-04" db="EMBL/GenBank/DDBJ databases">
        <title>WGS assembly of Panicum hallii.</title>
        <authorList>
            <person name="Lovell J."/>
            <person name="Jenkins J."/>
            <person name="Lowry D."/>
            <person name="Mamidi S."/>
            <person name="Sreedasyam A."/>
            <person name="Weng X."/>
            <person name="Barry K."/>
            <person name="Bonette J."/>
            <person name="Campitelli B."/>
            <person name="Daum C."/>
            <person name="Gordon S."/>
            <person name="Gould B."/>
            <person name="Lipzen A."/>
            <person name="Macqueen A."/>
            <person name="Palacio-Mejia J."/>
            <person name="Plott C."/>
            <person name="Shakirov E."/>
            <person name="Shu S."/>
            <person name="Yoshinaga Y."/>
            <person name="Zane M."/>
            <person name="Rokhsar D."/>
            <person name="Grimwood J."/>
            <person name="Schmutz J."/>
            <person name="Juenger T."/>
        </authorList>
    </citation>
    <scope>NUCLEOTIDE SEQUENCE [LARGE SCALE GENOMIC DNA]</scope>
    <source>
        <strain evidence="2">FIL2</strain>
    </source>
</reference>
<feature type="chain" id="PRO_5015419715" evidence="1">
    <location>
        <begin position="24"/>
        <end position="61"/>
    </location>
</feature>
<dbReference type="AlphaFoldDB" id="A0A2T8KPY5"/>
<dbReference type="EMBL" id="CM008047">
    <property type="protein sequence ID" value="PVH64257.1"/>
    <property type="molecule type" value="Genomic_DNA"/>
</dbReference>
<proteinExistence type="predicted"/>
<sequence length="61" mass="7352">MITFCSRLLRLIMQCSLIFHLLAHSLKKRRIGFLHKHLPVFWLQKAMLLKRRLLLPHISFS</sequence>
<organism evidence="2">
    <name type="scientific">Panicum hallii</name>
    <dbReference type="NCBI Taxonomy" id="206008"/>
    <lineage>
        <taxon>Eukaryota</taxon>
        <taxon>Viridiplantae</taxon>
        <taxon>Streptophyta</taxon>
        <taxon>Embryophyta</taxon>
        <taxon>Tracheophyta</taxon>
        <taxon>Spermatophyta</taxon>
        <taxon>Magnoliopsida</taxon>
        <taxon>Liliopsida</taxon>
        <taxon>Poales</taxon>
        <taxon>Poaceae</taxon>
        <taxon>PACMAD clade</taxon>
        <taxon>Panicoideae</taxon>
        <taxon>Panicodae</taxon>
        <taxon>Paniceae</taxon>
        <taxon>Panicinae</taxon>
        <taxon>Panicum</taxon>
        <taxon>Panicum sect. Panicum</taxon>
    </lineage>
</organism>
<evidence type="ECO:0000256" key="1">
    <source>
        <dbReference type="SAM" id="SignalP"/>
    </source>
</evidence>
<accession>A0A2T8KPY5</accession>
<protein>
    <submittedName>
        <fullName evidence="2">Uncharacterized protein</fullName>
    </submittedName>
</protein>
<name>A0A2T8KPY5_9POAL</name>
<evidence type="ECO:0000313" key="2">
    <source>
        <dbReference type="EMBL" id="PVH64257.1"/>
    </source>
</evidence>
<keyword evidence="1" id="KW-0732">Signal</keyword>